<gene>
    <name evidence="1" type="ORF">SAMN05216360_12513</name>
</gene>
<dbReference type="RefSeq" id="WP_091722176.1">
    <property type="nucleotide sequence ID" value="NZ_FNHS01000025.1"/>
</dbReference>
<sequence length="178" mass="18952">MTPAAFLDEVAHPNMVAALTDPDDMRAIVNAILSLDTLAGILHAAGADAGDHRMAGLATDDVFRDMLAGVSDSYRVLRDAAASLKHGALKHKKARLVRRAAAFQTRLNGFGLMQCGDRLGMNVVVIETDPGPGFVRASDIVADSYRMLARLVHGKLAGIDEHDRGAFYLTGPEKVSDG</sequence>
<evidence type="ECO:0000313" key="2">
    <source>
        <dbReference type="Proteomes" id="UP000198704"/>
    </source>
</evidence>
<name>A0A1H0K647_9HYPH</name>
<dbReference type="AlphaFoldDB" id="A0A1H0K647"/>
<dbReference type="STRING" id="582672.SAMN05216360_12513"/>
<accession>A0A1H0K647</accession>
<dbReference type="EMBL" id="FNHS01000025">
    <property type="protein sequence ID" value="SDO51354.1"/>
    <property type="molecule type" value="Genomic_DNA"/>
</dbReference>
<dbReference type="OrthoDB" id="7996094at2"/>
<proteinExistence type="predicted"/>
<protein>
    <submittedName>
        <fullName evidence="1">Uncharacterized protein</fullName>
    </submittedName>
</protein>
<keyword evidence="2" id="KW-1185">Reference proteome</keyword>
<reference evidence="2" key="1">
    <citation type="submission" date="2016-10" db="EMBL/GenBank/DDBJ databases">
        <authorList>
            <person name="Varghese N."/>
            <person name="Submissions S."/>
        </authorList>
    </citation>
    <scope>NUCLEOTIDE SEQUENCE [LARGE SCALE GENOMIC DNA]</scope>
    <source>
        <strain evidence="2">BL47</strain>
    </source>
</reference>
<organism evidence="1 2">
    <name type="scientific">Methylobacterium phyllostachyos</name>
    <dbReference type="NCBI Taxonomy" id="582672"/>
    <lineage>
        <taxon>Bacteria</taxon>
        <taxon>Pseudomonadati</taxon>
        <taxon>Pseudomonadota</taxon>
        <taxon>Alphaproteobacteria</taxon>
        <taxon>Hyphomicrobiales</taxon>
        <taxon>Methylobacteriaceae</taxon>
        <taxon>Methylobacterium</taxon>
    </lineage>
</organism>
<evidence type="ECO:0000313" key="1">
    <source>
        <dbReference type="EMBL" id="SDO51354.1"/>
    </source>
</evidence>
<dbReference type="Proteomes" id="UP000198704">
    <property type="component" value="Unassembled WGS sequence"/>
</dbReference>